<keyword evidence="6 9" id="KW-1133">Transmembrane helix</keyword>
<feature type="transmembrane region" description="Helical" evidence="9">
    <location>
        <begin position="154"/>
        <end position="178"/>
    </location>
</feature>
<feature type="transmembrane region" description="Helical" evidence="9">
    <location>
        <begin position="343"/>
        <end position="363"/>
    </location>
</feature>
<dbReference type="PIRSF" id="PIRSF002808">
    <property type="entry name" value="Hexose_phosphate_transp"/>
    <property type="match status" value="1"/>
</dbReference>
<keyword evidence="7 9" id="KW-0472">Membrane</keyword>
<organism evidence="11">
    <name type="scientific">Sexangularia sp. CB-2014</name>
    <dbReference type="NCBI Taxonomy" id="1486929"/>
    <lineage>
        <taxon>Eukaryota</taxon>
        <taxon>Amoebozoa</taxon>
        <taxon>Tubulinea</taxon>
        <taxon>Elardia</taxon>
        <taxon>Arcellinida</taxon>
        <taxon>Arcellinida incertae sedis</taxon>
        <taxon>Sexangularia</taxon>
    </lineage>
</organism>
<keyword evidence="3" id="KW-0813">Transport</keyword>
<feature type="transmembrane region" description="Helical" evidence="9">
    <location>
        <begin position="309"/>
        <end position="331"/>
    </location>
</feature>
<feature type="region of interest" description="Disordered" evidence="8">
    <location>
        <begin position="211"/>
        <end position="237"/>
    </location>
</feature>
<comment type="similarity">
    <text evidence="2">Belongs to the major facilitator superfamily. Organophosphate:Pi antiporter (OPA) (TC 2.A.1.4) family.</text>
</comment>
<dbReference type="Gene3D" id="1.20.1250.20">
    <property type="entry name" value="MFS general substrate transporter like domains"/>
    <property type="match status" value="2"/>
</dbReference>
<keyword evidence="4" id="KW-0762">Sugar transport</keyword>
<dbReference type="GO" id="GO:0022857">
    <property type="term" value="F:transmembrane transporter activity"/>
    <property type="evidence" value="ECO:0007669"/>
    <property type="project" value="InterPro"/>
</dbReference>
<evidence type="ECO:0000256" key="6">
    <source>
        <dbReference type="ARBA" id="ARBA00022989"/>
    </source>
</evidence>
<evidence type="ECO:0000313" key="11">
    <source>
        <dbReference type="EMBL" id="CAD9296609.1"/>
    </source>
</evidence>
<keyword evidence="5 9" id="KW-0812">Transmembrane</keyword>
<protein>
    <recommendedName>
        <fullName evidence="10">Major facilitator superfamily (MFS) profile domain-containing protein</fullName>
    </recommendedName>
</protein>
<accession>A0A7S1VFL9</accession>
<name>A0A7S1VFL9_9EUKA</name>
<dbReference type="PROSITE" id="PS50850">
    <property type="entry name" value="MFS"/>
    <property type="match status" value="1"/>
</dbReference>
<evidence type="ECO:0000256" key="1">
    <source>
        <dbReference type="ARBA" id="ARBA00004141"/>
    </source>
</evidence>
<dbReference type="EMBL" id="HBGL01007763">
    <property type="protein sequence ID" value="CAD9296609.1"/>
    <property type="molecule type" value="Transcribed_RNA"/>
</dbReference>
<dbReference type="Pfam" id="PF07690">
    <property type="entry name" value="MFS_1"/>
    <property type="match status" value="1"/>
</dbReference>
<comment type="subcellular location">
    <subcellularLocation>
        <location evidence="1">Membrane</location>
        <topology evidence="1">Multi-pass membrane protein</topology>
    </subcellularLocation>
</comment>
<evidence type="ECO:0000256" key="5">
    <source>
        <dbReference type="ARBA" id="ARBA00022692"/>
    </source>
</evidence>
<reference evidence="11" key="1">
    <citation type="submission" date="2021-01" db="EMBL/GenBank/DDBJ databases">
        <authorList>
            <person name="Corre E."/>
            <person name="Pelletier E."/>
            <person name="Niang G."/>
            <person name="Scheremetjew M."/>
            <person name="Finn R."/>
            <person name="Kale V."/>
            <person name="Holt S."/>
            <person name="Cochrane G."/>
            <person name="Meng A."/>
            <person name="Brown T."/>
            <person name="Cohen L."/>
        </authorList>
    </citation>
    <scope>NUCLEOTIDE SEQUENCE</scope>
    <source>
        <strain evidence="11">ATCC 50979</strain>
    </source>
</reference>
<gene>
    <name evidence="11" type="ORF">SSP0437_LOCUS6011</name>
</gene>
<dbReference type="PANTHER" id="PTHR43184">
    <property type="entry name" value="MAJOR FACILITATOR SUPERFAMILY TRANSPORTER 16, ISOFORM B"/>
    <property type="match status" value="1"/>
</dbReference>
<proteinExistence type="inferred from homology"/>
<feature type="transmembrane region" description="Helical" evidence="9">
    <location>
        <begin position="58"/>
        <end position="78"/>
    </location>
</feature>
<feature type="transmembrane region" description="Helical" evidence="9">
    <location>
        <begin position="269"/>
        <end position="297"/>
    </location>
</feature>
<dbReference type="SUPFAM" id="SSF103473">
    <property type="entry name" value="MFS general substrate transporter"/>
    <property type="match status" value="1"/>
</dbReference>
<dbReference type="InterPro" id="IPR036259">
    <property type="entry name" value="MFS_trans_sf"/>
</dbReference>
<feature type="transmembrane region" description="Helical" evidence="9">
    <location>
        <begin position="369"/>
        <end position="389"/>
    </location>
</feature>
<sequence>MFYRLVPPAHLPKFVFFILFVNYACLHAGRKALASVKPALSDTAASPPHPTLTINTLGALDTAWLVAYSLGLVISGKISDKTTGMSQQTFLLVGTVGTTVSAALVAVLASPTQDATYILALGWTLNGAAQSIGWPTSIGMLTRYFGAGQRGVLFGAWSSCVSLGNVAGGALGAAVLAGHAWPAVFSYSALVTAAAALLLFFSLHGATPPPTHEHVALPHTAPDDNDDDADDDASCDDERNDDALLELRGGDASDAAVDTDRPVSLREALLLPGVLPFAATNACTKGVSYSLLFWLPLYLTQHLHEAPGFAVAMATLYDVGGVVGGLVFGYLSDKMLQRGWPRSVSIAGLLLGSGVTVQVYYAFGGRSLALNVVLMLLVGAFANSAYNLINSTIAADLGSQTDRLGGRSARSTVTGIIDASGSAGAALSQPLVAQLDTRYGWAGVFVGLTLMCCLSCCFIGPTVWRDIRARRARPPAGDHSIAIEPLLQSGSAPDDEARTAAVATTII</sequence>
<feature type="transmembrane region" description="Helical" evidence="9">
    <location>
        <begin position="90"/>
        <end position="109"/>
    </location>
</feature>
<evidence type="ECO:0000256" key="3">
    <source>
        <dbReference type="ARBA" id="ARBA00022448"/>
    </source>
</evidence>
<feature type="transmembrane region" description="Helical" evidence="9">
    <location>
        <begin position="439"/>
        <end position="464"/>
    </location>
</feature>
<evidence type="ECO:0000256" key="2">
    <source>
        <dbReference type="ARBA" id="ARBA00009598"/>
    </source>
</evidence>
<evidence type="ECO:0000256" key="4">
    <source>
        <dbReference type="ARBA" id="ARBA00022597"/>
    </source>
</evidence>
<evidence type="ECO:0000256" key="8">
    <source>
        <dbReference type="SAM" id="MobiDB-lite"/>
    </source>
</evidence>
<dbReference type="PANTHER" id="PTHR43184:SF12">
    <property type="entry name" value="SUGAR PHOSPHATE EXCHANGER 3"/>
    <property type="match status" value="1"/>
</dbReference>
<evidence type="ECO:0000256" key="9">
    <source>
        <dbReference type="SAM" id="Phobius"/>
    </source>
</evidence>
<dbReference type="InterPro" id="IPR011701">
    <property type="entry name" value="MFS"/>
</dbReference>
<feature type="compositionally biased region" description="Acidic residues" evidence="8">
    <location>
        <begin position="223"/>
        <end position="237"/>
    </location>
</feature>
<dbReference type="GO" id="GO:0005789">
    <property type="term" value="C:endoplasmic reticulum membrane"/>
    <property type="evidence" value="ECO:0007669"/>
    <property type="project" value="TreeGrafter"/>
</dbReference>
<dbReference type="AlphaFoldDB" id="A0A7S1VFL9"/>
<evidence type="ECO:0000256" key="7">
    <source>
        <dbReference type="ARBA" id="ARBA00023136"/>
    </source>
</evidence>
<dbReference type="InterPro" id="IPR000849">
    <property type="entry name" value="Sugar_P_transporter"/>
</dbReference>
<feature type="transmembrane region" description="Helical" evidence="9">
    <location>
        <begin position="184"/>
        <end position="203"/>
    </location>
</feature>
<evidence type="ECO:0000259" key="10">
    <source>
        <dbReference type="PROSITE" id="PS50850"/>
    </source>
</evidence>
<feature type="domain" description="Major facilitator superfamily (MFS) profile" evidence="10">
    <location>
        <begin position="15"/>
        <end position="464"/>
    </location>
</feature>
<dbReference type="InterPro" id="IPR020846">
    <property type="entry name" value="MFS_dom"/>
</dbReference>